<dbReference type="InterPro" id="IPR000215">
    <property type="entry name" value="Serpin_fam"/>
</dbReference>
<evidence type="ECO:0000256" key="1">
    <source>
        <dbReference type="ARBA" id="ARBA00022690"/>
    </source>
</evidence>
<evidence type="ECO:0000256" key="4">
    <source>
        <dbReference type="SAM" id="SignalP"/>
    </source>
</evidence>
<dbReference type="InterPro" id="IPR036186">
    <property type="entry name" value="Serpin_sf"/>
</dbReference>
<keyword evidence="4" id="KW-0732">Signal</keyword>
<dbReference type="Pfam" id="PF00079">
    <property type="entry name" value="Serpin"/>
    <property type="match status" value="2"/>
</dbReference>
<gene>
    <name evidence="6" type="ORF">PV327_001498</name>
</gene>
<sequence>MKLITIVLLYYLNCGQCQFIFPDEFEQTDSSRIYGKYPQRRLPFPTLQTPLAASINQNISPLIYNNGRNYLSTAGGSGSSFVQSSLAEPNNIFNEQNYWTNHVNNILARGVTKFALRMNNAINEYQRTTGSTATGTERNNIIFSPINLVGTLAIVLTGAAGRTFDEIVNVLGFELGIDISRNAEILHQMFGILLNSVELTSKMTNGLELSIAEGVFIQDGYSIRPEFRGIAENIYKSDIITVNFQYQAKIAQGIINDWVNSKTHGKIHSLLDELPDVNTKIILASALYFRGEWNQHFVKGATKRKPFFLESGRTIDIDMMYNGGTFPFYEDKVLGVKILGLPYKNSDGSSPMNLNADGTFHFEATMYVLLPTSSNANALDTLQSRLSPEIIDQLISRMKNEICIIGIPRMKLSNSLNLNHALQSLGLNSLFNPATANLGLLSSGLNATEFSSTNDNPVIFPRFNNDDDDQTTIQPNKVHTGKKNYIRYEDTIGGYIVEQWENGVYLEKIHRVNRKRQTQSIDAGFDRFIKSQRYQSYGLDALRNNANLVNPGLYASDVLHKVEIDITETGTVAAAATGVIIQRNGNQKRLIANRPFLFFIRHDPTKLILFWSTINKPTPNYS</sequence>
<organism evidence="6 7">
    <name type="scientific">Microctonus hyperodae</name>
    <name type="common">Parasitoid wasp</name>
    <dbReference type="NCBI Taxonomy" id="165561"/>
    <lineage>
        <taxon>Eukaryota</taxon>
        <taxon>Metazoa</taxon>
        <taxon>Ecdysozoa</taxon>
        <taxon>Arthropoda</taxon>
        <taxon>Hexapoda</taxon>
        <taxon>Insecta</taxon>
        <taxon>Pterygota</taxon>
        <taxon>Neoptera</taxon>
        <taxon>Endopterygota</taxon>
        <taxon>Hymenoptera</taxon>
        <taxon>Apocrita</taxon>
        <taxon>Ichneumonoidea</taxon>
        <taxon>Braconidae</taxon>
        <taxon>Euphorinae</taxon>
        <taxon>Microctonus</taxon>
    </lineage>
</organism>
<dbReference type="Proteomes" id="UP001168972">
    <property type="component" value="Unassembled WGS sequence"/>
</dbReference>
<evidence type="ECO:0000259" key="5">
    <source>
        <dbReference type="SMART" id="SM00093"/>
    </source>
</evidence>
<dbReference type="SUPFAM" id="SSF56574">
    <property type="entry name" value="Serpins"/>
    <property type="match status" value="1"/>
</dbReference>
<name>A0AA39L393_MICHY</name>
<dbReference type="Gene3D" id="2.30.39.10">
    <property type="entry name" value="Alpha-1-antitrypsin, domain 1"/>
    <property type="match status" value="2"/>
</dbReference>
<dbReference type="AlphaFoldDB" id="A0AA39L393"/>
<evidence type="ECO:0000256" key="3">
    <source>
        <dbReference type="RuleBase" id="RU000411"/>
    </source>
</evidence>
<dbReference type="FunFam" id="2.30.39.10:FF:000035">
    <property type="entry name" value="Serine protease inhibitor (serpin) 16"/>
    <property type="match status" value="1"/>
</dbReference>
<dbReference type="InterPro" id="IPR023796">
    <property type="entry name" value="Serpin_dom"/>
</dbReference>
<accession>A0AA39L393</accession>
<keyword evidence="1" id="KW-0646">Protease inhibitor</keyword>
<dbReference type="InterPro" id="IPR042185">
    <property type="entry name" value="Serpin_sf_2"/>
</dbReference>
<dbReference type="GO" id="GO:0005615">
    <property type="term" value="C:extracellular space"/>
    <property type="evidence" value="ECO:0007669"/>
    <property type="project" value="InterPro"/>
</dbReference>
<comment type="similarity">
    <text evidence="3">Belongs to the serpin family.</text>
</comment>
<protein>
    <recommendedName>
        <fullName evidence="5">Serpin domain-containing protein</fullName>
    </recommendedName>
</protein>
<dbReference type="GO" id="GO:0045861">
    <property type="term" value="P:negative regulation of proteolysis"/>
    <property type="evidence" value="ECO:0007669"/>
    <property type="project" value="UniProtKB-ARBA"/>
</dbReference>
<dbReference type="InterPro" id="IPR023795">
    <property type="entry name" value="Serpin_CS"/>
</dbReference>
<dbReference type="InterPro" id="IPR042178">
    <property type="entry name" value="Serpin_sf_1"/>
</dbReference>
<proteinExistence type="inferred from homology"/>
<evidence type="ECO:0000313" key="6">
    <source>
        <dbReference type="EMBL" id="KAK0183459.1"/>
    </source>
</evidence>
<reference evidence="6" key="1">
    <citation type="journal article" date="2023" name="bioRxiv">
        <title>Scaffold-level genome assemblies of two parasitoid biocontrol wasps reveal the parthenogenesis mechanism and an associated novel virus.</title>
        <authorList>
            <person name="Inwood S."/>
            <person name="Skelly J."/>
            <person name="Guhlin J."/>
            <person name="Harrop T."/>
            <person name="Goldson S."/>
            <person name="Dearden P."/>
        </authorList>
    </citation>
    <scope>NUCLEOTIDE SEQUENCE</scope>
    <source>
        <strain evidence="6">Lincoln</strain>
        <tissue evidence="6">Whole body</tissue>
    </source>
</reference>
<comment type="caution">
    <text evidence="6">The sequence shown here is derived from an EMBL/GenBank/DDBJ whole genome shotgun (WGS) entry which is preliminary data.</text>
</comment>
<dbReference type="PANTHER" id="PTHR11461">
    <property type="entry name" value="SERINE PROTEASE INHIBITOR, SERPIN"/>
    <property type="match status" value="1"/>
</dbReference>
<reference evidence="6" key="2">
    <citation type="submission" date="2023-03" db="EMBL/GenBank/DDBJ databases">
        <authorList>
            <person name="Inwood S.N."/>
            <person name="Skelly J.G."/>
            <person name="Guhlin J."/>
            <person name="Harrop T.W.R."/>
            <person name="Goldson S.G."/>
            <person name="Dearden P.K."/>
        </authorList>
    </citation>
    <scope>NUCLEOTIDE SEQUENCE</scope>
    <source>
        <strain evidence="6">Lincoln</strain>
        <tissue evidence="6">Whole body</tissue>
    </source>
</reference>
<feature type="domain" description="Serpin" evidence="5">
    <location>
        <begin position="122"/>
        <end position="617"/>
    </location>
</feature>
<evidence type="ECO:0000256" key="2">
    <source>
        <dbReference type="ARBA" id="ARBA00022900"/>
    </source>
</evidence>
<dbReference type="SMART" id="SM00093">
    <property type="entry name" value="SERPIN"/>
    <property type="match status" value="1"/>
</dbReference>
<dbReference type="Gene3D" id="3.30.497.10">
    <property type="entry name" value="Antithrombin, subunit I, domain 2"/>
    <property type="match status" value="1"/>
</dbReference>
<feature type="signal peptide" evidence="4">
    <location>
        <begin position="1"/>
        <end position="17"/>
    </location>
</feature>
<dbReference type="GO" id="GO:0004867">
    <property type="term" value="F:serine-type endopeptidase inhibitor activity"/>
    <property type="evidence" value="ECO:0007669"/>
    <property type="project" value="UniProtKB-KW"/>
</dbReference>
<dbReference type="PROSITE" id="PS00284">
    <property type="entry name" value="SERPIN"/>
    <property type="match status" value="1"/>
</dbReference>
<dbReference type="PANTHER" id="PTHR11461:SF342">
    <property type="entry name" value="SERINE PROTEASE INHIBITOR 28DC"/>
    <property type="match status" value="1"/>
</dbReference>
<feature type="chain" id="PRO_5041417617" description="Serpin domain-containing protein" evidence="4">
    <location>
        <begin position="18"/>
        <end position="622"/>
    </location>
</feature>
<evidence type="ECO:0000313" key="7">
    <source>
        <dbReference type="Proteomes" id="UP001168972"/>
    </source>
</evidence>
<keyword evidence="7" id="KW-1185">Reference proteome</keyword>
<dbReference type="EMBL" id="JAQQBR010000001">
    <property type="protein sequence ID" value="KAK0183459.1"/>
    <property type="molecule type" value="Genomic_DNA"/>
</dbReference>
<keyword evidence="2" id="KW-0722">Serine protease inhibitor</keyword>